<name>A0A226RQW9_9LACO</name>
<evidence type="ECO:0008006" key="4">
    <source>
        <dbReference type="Google" id="ProtNLM"/>
    </source>
</evidence>
<protein>
    <recommendedName>
        <fullName evidence="4">DUF669 domain-containing protein</fullName>
    </recommendedName>
</protein>
<accession>A0A226RQW9</accession>
<organism evidence="2 3">
    <name type="scientific">Ligilactobacillus agilis</name>
    <dbReference type="NCBI Taxonomy" id="1601"/>
    <lineage>
        <taxon>Bacteria</taxon>
        <taxon>Bacillati</taxon>
        <taxon>Bacillota</taxon>
        <taxon>Bacilli</taxon>
        <taxon>Lactobacillales</taxon>
        <taxon>Lactobacillaceae</taxon>
        <taxon>Ligilactobacillus</taxon>
    </lineage>
</organism>
<comment type="caution">
    <text evidence="2">The sequence shown here is derived from an EMBL/GenBank/DDBJ whole genome shotgun (WGS) entry which is preliminary data.</text>
</comment>
<sequence length="176" mass="19470">MDNNEFLSWDGAFTAEESQFTLLPEGTYPFTITKMERKVYTGNSTKIPNGAPYAEVTCKVDGGQLGSTIVTERLYLMKSFQWKLTQFFKAIGQPVVIGQAFQPNWNTVIGSNGTAKVIQHSYVSRDGQERVNNSIESFEDPQKVQGQAAQAPQQQTAPVQNQQPTQPQAGFQPGAF</sequence>
<reference evidence="2 3" key="1">
    <citation type="submission" date="2016-03" db="EMBL/GenBank/DDBJ databases">
        <title>Sequencing of Lactobacillus Species from Commercial Turkeys.</title>
        <authorList>
            <person name="Johnson T.J."/>
            <person name="Youmans B.P."/>
            <person name="Case K.A."/>
        </authorList>
    </citation>
    <scope>NUCLEOTIDE SEQUENCE [LARGE SCALE GENOMIC DNA]</scope>
    <source>
        <strain evidence="2 3">UMNLA1</strain>
    </source>
</reference>
<dbReference type="RefSeq" id="WP_089144608.1">
    <property type="nucleotide sequence ID" value="NZ_LUGD01000066.1"/>
</dbReference>
<feature type="compositionally biased region" description="Low complexity" evidence="1">
    <location>
        <begin position="143"/>
        <end position="176"/>
    </location>
</feature>
<dbReference type="Proteomes" id="UP000215261">
    <property type="component" value="Unassembled WGS sequence"/>
</dbReference>
<gene>
    <name evidence="2" type="ORF">AYP69_02690</name>
</gene>
<evidence type="ECO:0000256" key="1">
    <source>
        <dbReference type="SAM" id="MobiDB-lite"/>
    </source>
</evidence>
<feature type="region of interest" description="Disordered" evidence="1">
    <location>
        <begin position="135"/>
        <end position="176"/>
    </location>
</feature>
<dbReference type="AlphaFoldDB" id="A0A226RQW9"/>
<dbReference type="EMBL" id="LUGO01000030">
    <property type="protein sequence ID" value="OXS41554.1"/>
    <property type="molecule type" value="Genomic_DNA"/>
</dbReference>
<proteinExistence type="predicted"/>
<evidence type="ECO:0000313" key="3">
    <source>
        <dbReference type="Proteomes" id="UP000215261"/>
    </source>
</evidence>
<evidence type="ECO:0000313" key="2">
    <source>
        <dbReference type="EMBL" id="OXS41554.1"/>
    </source>
</evidence>